<feature type="transmembrane region" description="Helical" evidence="6">
    <location>
        <begin position="91"/>
        <end position="110"/>
    </location>
</feature>
<feature type="transmembrane region" description="Helical" evidence="6">
    <location>
        <begin position="19"/>
        <end position="37"/>
    </location>
</feature>
<dbReference type="Proteomes" id="UP001164746">
    <property type="component" value="Chromosome 15"/>
</dbReference>
<dbReference type="EMBL" id="CP111026">
    <property type="protein sequence ID" value="WAR27980.1"/>
    <property type="molecule type" value="Genomic_DNA"/>
</dbReference>
<feature type="transmembrane region" description="Helical" evidence="6">
    <location>
        <begin position="324"/>
        <end position="348"/>
    </location>
</feature>
<name>A0ABY7G0P3_MYAAR</name>
<proteinExistence type="predicted"/>
<protein>
    <submittedName>
        <fullName evidence="7">MFSD8-like protein</fullName>
    </submittedName>
</protein>
<gene>
    <name evidence="7" type="ORF">MAR_013684</name>
</gene>
<evidence type="ECO:0000256" key="2">
    <source>
        <dbReference type="ARBA" id="ARBA00022448"/>
    </source>
</evidence>
<keyword evidence="3 6" id="KW-0812">Transmembrane</keyword>
<feature type="transmembrane region" description="Helical" evidence="6">
    <location>
        <begin position="287"/>
        <end position="312"/>
    </location>
</feature>
<sequence>MQIQFLFQSYLKKYHLLNIFEYDLGIINIVIYNMFWCRCKVNKCVFIIMLVSVVFSSPTTLGCGNAIIIAFELCSIINSKPVSQTPVLFNYLIINLSFSTGNNGVLYAFVSSATTLKERTSAMAHLTASLSTGFIIGPLIQAALVPIGHPGPVNAAWFHLDIYTAAALLGALTSAVNIFLLKYAFTEASVPDEPVYLHHFACTCLAGTGQTPASMSASPLESLESFDDRKLLITGFVFQFISVFCLLPWNKEGPNIDLEFVNASSTTESIGCPGEYDWCHVTPGLNIWQFFLSVFFISIGFPTCNVMTCIIFSKMLGPGKQGTWMVFLTSSGALGKLIGPVFVGHMYQEFGPRITFPSLMGFIFLTVVGVIIIYRRMVPYKRIRELKSYSLSFENRESYDLHTIEDIEKY</sequence>
<evidence type="ECO:0000256" key="1">
    <source>
        <dbReference type="ARBA" id="ARBA00004127"/>
    </source>
</evidence>
<keyword evidence="8" id="KW-1185">Reference proteome</keyword>
<evidence type="ECO:0000313" key="7">
    <source>
        <dbReference type="EMBL" id="WAR27980.1"/>
    </source>
</evidence>
<dbReference type="Gene3D" id="1.20.1250.20">
    <property type="entry name" value="MFS general substrate transporter like domains"/>
    <property type="match status" value="1"/>
</dbReference>
<keyword evidence="2" id="KW-0813">Transport</keyword>
<evidence type="ECO:0000256" key="6">
    <source>
        <dbReference type="SAM" id="Phobius"/>
    </source>
</evidence>
<feature type="transmembrane region" description="Helical" evidence="6">
    <location>
        <begin position="122"/>
        <end position="144"/>
    </location>
</feature>
<reference evidence="7" key="1">
    <citation type="submission" date="2022-11" db="EMBL/GenBank/DDBJ databases">
        <title>Centuries of genome instability and evolution in soft-shell clam transmissible cancer (bioRxiv).</title>
        <authorList>
            <person name="Hart S.F.M."/>
            <person name="Yonemitsu M.A."/>
            <person name="Giersch R.M."/>
            <person name="Beal B.F."/>
            <person name="Arriagada G."/>
            <person name="Davis B.W."/>
            <person name="Ostrander E.A."/>
            <person name="Goff S.P."/>
            <person name="Metzger M.J."/>
        </authorList>
    </citation>
    <scope>NUCLEOTIDE SEQUENCE</scope>
    <source>
        <strain evidence="7">MELC-2E11</strain>
        <tissue evidence="7">Siphon/mantle</tissue>
    </source>
</reference>
<dbReference type="PANTHER" id="PTHR23510:SF3">
    <property type="entry name" value="MAJOR FACILITATOR SUPERFAMILY DOMAIN-CONTAINING PROTEIN 8"/>
    <property type="match status" value="1"/>
</dbReference>
<feature type="transmembrane region" description="Helical" evidence="6">
    <location>
        <begin position="44"/>
        <end position="71"/>
    </location>
</feature>
<accession>A0ABY7G0P3</accession>
<dbReference type="SUPFAM" id="SSF103473">
    <property type="entry name" value="MFS general substrate transporter"/>
    <property type="match status" value="1"/>
</dbReference>
<dbReference type="InterPro" id="IPR036259">
    <property type="entry name" value="MFS_trans_sf"/>
</dbReference>
<evidence type="ECO:0000313" key="8">
    <source>
        <dbReference type="Proteomes" id="UP001164746"/>
    </source>
</evidence>
<keyword evidence="5 6" id="KW-0472">Membrane</keyword>
<comment type="subcellular location">
    <subcellularLocation>
        <location evidence="1">Endomembrane system</location>
        <topology evidence="1">Multi-pass membrane protein</topology>
    </subcellularLocation>
</comment>
<dbReference type="InterPro" id="IPR051068">
    <property type="entry name" value="MFS_Domain-Containing_Protein"/>
</dbReference>
<dbReference type="PANTHER" id="PTHR23510">
    <property type="entry name" value="INNER MEMBRANE TRANSPORT PROTEIN YAJR"/>
    <property type="match status" value="1"/>
</dbReference>
<evidence type="ECO:0000256" key="3">
    <source>
        <dbReference type="ARBA" id="ARBA00022692"/>
    </source>
</evidence>
<evidence type="ECO:0000256" key="5">
    <source>
        <dbReference type="ARBA" id="ARBA00023136"/>
    </source>
</evidence>
<evidence type="ECO:0000256" key="4">
    <source>
        <dbReference type="ARBA" id="ARBA00022989"/>
    </source>
</evidence>
<feature type="transmembrane region" description="Helical" evidence="6">
    <location>
        <begin position="354"/>
        <end position="374"/>
    </location>
</feature>
<feature type="transmembrane region" description="Helical" evidence="6">
    <location>
        <begin position="231"/>
        <end position="249"/>
    </location>
</feature>
<keyword evidence="4 6" id="KW-1133">Transmembrane helix</keyword>
<feature type="transmembrane region" description="Helical" evidence="6">
    <location>
        <begin position="156"/>
        <end position="180"/>
    </location>
</feature>
<organism evidence="7 8">
    <name type="scientific">Mya arenaria</name>
    <name type="common">Soft-shell clam</name>
    <dbReference type="NCBI Taxonomy" id="6604"/>
    <lineage>
        <taxon>Eukaryota</taxon>
        <taxon>Metazoa</taxon>
        <taxon>Spiralia</taxon>
        <taxon>Lophotrochozoa</taxon>
        <taxon>Mollusca</taxon>
        <taxon>Bivalvia</taxon>
        <taxon>Autobranchia</taxon>
        <taxon>Heteroconchia</taxon>
        <taxon>Euheterodonta</taxon>
        <taxon>Imparidentia</taxon>
        <taxon>Neoheterodontei</taxon>
        <taxon>Myida</taxon>
        <taxon>Myoidea</taxon>
        <taxon>Myidae</taxon>
        <taxon>Mya</taxon>
    </lineage>
</organism>